<organism evidence="2">
    <name type="scientific">Mesocestoides corti</name>
    <name type="common">Flatworm</name>
    <dbReference type="NCBI Taxonomy" id="53468"/>
    <lineage>
        <taxon>Eukaryota</taxon>
        <taxon>Metazoa</taxon>
        <taxon>Spiralia</taxon>
        <taxon>Lophotrochozoa</taxon>
        <taxon>Platyhelminthes</taxon>
        <taxon>Cestoda</taxon>
        <taxon>Eucestoda</taxon>
        <taxon>Cyclophyllidea</taxon>
        <taxon>Mesocestoididae</taxon>
        <taxon>Mesocestoides</taxon>
    </lineage>
</organism>
<dbReference type="WBParaSite" id="MCU_005010-RB">
    <property type="protein sequence ID" value="MCU_005010-RB"/>
    <property type="gene ID" value="MCU_005010"/>
</dbReference>
<accession>A0A5K3F5I0</accession>
<dbReference type="AlphaFoldDB" id="A0A5K3F5I0"/>
<feature type="coiled-coil region" evidence="1">
    <location>
        <begin position="85"/>
        <end position="135"/>
    </location>
</feature>
<evidence type="ECO:0000256" key="1">
    <source>
        <dbReference type="SAM" id="Coils"/>
    </source>
</evidence>
<evidence type="ECO:0000313" key="2">
    <source>
        <dbReference type="WBParaSite" id="MCU_005010-RB"/>
    </source>
</evidence>
<protein>
    <submittedName>
        <fullName evidence="2">LisH domain-containing protein</fullName>
    </submittedName>
</protein>
<keyword evidence="1" id="KW-0175">Coiled coil</keyword>
<feature type="coiled-coil region" evidence="1">
    <location>
        <begin position="161"/>
        <end position="202"/>
    </location>
</feature>
<sequence>MSLSMPITKDQCIQTGFDFRVFCYDNQIHEFDSKFSNQQITDAEVVRKTFEKKLQQCRQEMEAQFHMDFCIKTLDFKQNTVNEIRKEAELSAMALLNEKQTYLEEIYMGQKAVLEERERHLNKKLENDREECERAAFLQRQMLAAEIEATRMRADKAHQSEIEFERLKKSLQEDIQRQRAQLEQKEQKLLSKEQELDEFIKMEVERLRKSDEIDLLHRKRELEVSESRNLVEKNALETQRRQILALQEEVSEKSVLFSQMEVSQHVLLPLKPHRMFHF</sequence>
<name>A0A5K3F5I0_MESCO</name>
<proteinExistence type="predicted"/>
<reference evidence="2" key="1">
    <citation type="submission" date="2019-11" db="UniProtKB">
        <authorList>
            <consortium name="WormBaseParasite"/>
        </authorList>
    </citation>
    <scope>IDENTIFICATION</scope>
</reference>